<evidence type="ECO:0000313" key="1">
    <source>
        <dbReference type="EMBL" id="QDU57934.1"/>
    </source>
</evidence>
<proteinExistence type="predicted"/>
<dbReference type="KEGG" id="amuc:Pan181_41570"/>
<name>A0A518AT63_9BACT</name>
<dbReference type="EMBL" id="CP036278">
    <property type="protein sequence ID" value="QDU57934.1"/>
    <property type="molecule type" value="Genomic_DNA"/>
</dbReference>
<gene>
    <name evidence="1" type="ORF">Pan181_41570</name>
</gene>
<dbReference type="RefSeq" id="WP_145249387.1">
    <property type="nucleotide sequence ID" value="NZ_CP036278.1"/>
</dbReference>
<accession>A0A518AT63</accession>
<protein>
    <submittedName>
        <fullName evidence="1">Uncharacterized protein</fullName>
    </submittedName>
</protein>
<dbReference type="AlphaFoldDB" id="A0A518AT63"/>
<organism evidence="1 2">
    <name type="scientific">Aeoliella mucimassa</name>
    <dbReference type="NCBI Taxonomy" id="2527972"/>
    <lineage>
        <taxon>Bacteria</taxon>
        <taxon>Pseudomonadati</taxon>
        <taxon>Planctomycetota</taxon>
        <taxon>Planctomycetia</taxon>
        <taxon>Pirellulales</taxon>
        <taxon>Lacipirellulaceae</taxon>
        <taxon>Aeoliella</taxon>
    </lineage>
</organism>
<dbReference type="Proteomes" id="UP000315750">
    <property type="component" value="Chromosome"/>
</dbReference>
<reference evidence="1 2" key="1">
    <citation type="submission" date="2019-02" db="EMBL/GenBank/DDBJ databases">
        <title>Deep-cultivation of Planctomycetes and their phenomic and genomic characterization uncovers novel biology.</title>
        <authorList>
            <person name="Wiegand S."/>
            <person name="Jogler M."/>
            <person name="Boedeker C."/>
            <person name="Pinto D."/>
            <person name="Vollmers J."/>
            <person name="Rivas-Marin E."/>
            <person name="Kohn T."/>
            <person name="Peeters S.H."/>
            <person name="Heuer A."/>
            <person name="Rast P."/>
            <person name="Oberbeckmann S."/>
            <person name="Bunk B."/>
            <person name="Jeske O."/>
            <person name="Meyerdierks A."/>
            <person name="Storesund J.E."/>
            <person name="Kallscheuer N."/>
            <person name="Luecker S."/>
            <person name="Lage O.M."/>
            <person name="Pohl T."/>
            <person name="Merkel B.J."/>
            <person name="Hornburger P."/>
            <person name="Mueller R.-W."/>
            <person name="Bruemmer F."/>
            <person name="Labrenz M."/>
            <person name="Spormann A.M."/>
            <person name="Op den Camp H."/>
            <person name="Overmann J."/>
            <person name="Amann R."/>
            <person name="Jetten M.S.M."/>
            <person name="Mascher T."/>
            <person name="Medema M.H."/>
            <person name="Devos D.P."/>
            <person name="Kaster A.-K."/>
            <person name="Ovreas L."/>
            <person name="Rohde M."/>
            <person name="Galperin M.Y."/>
            <person name="Jogler C."/>
        </authorList>
    </citation>
    <scope>NUCLEOTIDE SEQUENCE [LARGE SCALE GENOMIC DNA]</scope>
    <source>
        <strain evidence="1 2">Pan181</strain>
    </source>
</reference>
<keyword evidence="2" id="KW-1185">Reference proteome</keyword>
<sequence length="99" mass="10439">MHNTYRVRIGQPMPAATVAAVYAAAGVGLSTLNQAKLGQAHYLNLDALGFFDVVAVPPADRLAVACDLFGGWVGALSLWPDLLSLVAVTTPCNQMDRGR</sequence>
<evidence type="ECO:0000313" key="2">
    <source>
        <dbReference type="Proteomes" id="UP000315750"/>
    </source>
</evidence>